<feature type="binding site" evidence="1">
    <location>
        <position position="33"/>
    </location>
    <ligand>
        <name>substrate</name>
    </ligand>
</feature>
<feature type="active site" evidence="2">
    <location>
        <position position="51"/>
    </location>
</feature>
<dbReference type="InterPro" id="IPR027474">
    <property type="entry name" value="L-asparaginase_N"/>
</dbReference>
<feature type="domain" description="L-asparaginase N-terminal" evidence="3">
    <location>
        <begin position="13"/>
        <end position="80"/>
    </location>
</feature>
<dbReference type="GO" id="GO:0004067">
    <property type="term" value="F:asparaginase activity"/>
    <property type="evidence" value="ECO:0007669"/>
    <property type="project" value="UniProtKB-UniRule"/>
</dbReference>
<dbReference type="SUPFAM" id="SSF53774">
    <property type="entry name" value="Glutaminase/Asparaginase"/>
    <property type="match status" value="1"/>
</dbReference>
<name>A0A834M2D1_RHYFE</name>
<dbReference type="InterPro" id="IPR036152">
    <property type="entry name" value="Asp/glu_Ase-like_sf"/>
</dbReference>
<evidence type="ECO:0000256" key="2">
    <source>
        <dbReference type="PROSITE-ProRule" id="PRU10100"/>
    </source>
</evidence>
<evidence type="ECO:0000256" key="1">
    <source>
        <dbReference type="PIRSR" id="PIRSR001220-2"/>
    </source>
</evidence>
<evidence type="ECO:0000313" key="4">
    <source>
        <dbReference type="EMBL" id="KAF7264315.1"/>
    </source>
</evidence>
<proteinExistence type="predicted"/>
<dbReference type="PIRSF" id="PIRSF500176">
    <property type="entry name" value="L_ASNase"/>
    <property type="match status" value="1"/>
</dbReference>
<dbReference type="Pfam" id="PF00710">
    <property type="entry name" value="Asparaginase"/>
    <property type="match status" value="1"/>
</dbReference>
<dbReference type="Gene3D" id="3.40.50.1170">
    <property type="entry name" value="L-asparaginase, N-terminal domain"/>
    <property type="match status" value="1"/>
</dbReference>
<dbReference type="OrthoDB" id="542841at2759"/>
<dbReference type="InterPro" id="IPR027475">
    <property type="entry name" value="Asparaginase/glutaminase_AS2"/>
</dbReference>
<keyword evidence="6" id="KW-1185">Reference proteome</keyword>
<dbReference type="InterPro" id="IPR037152">
    <property type="entry name" value="L-asparaginase_N_sf"/>
</dbReference>
<comment type="caution">
    <text evidence="4">The sequence shown here is derived from an EMBL/GenBank/DDBJ whole genome shotgun (WGS) entry which is preliminary data.</text>
</comment>
<organism evidence="4 6">
    <name type="scientific">Rhynchophorus ferrugineus</name>
    <name type="common">Red palm weevil</name>
    <name type="synonym">Curculio ferrugineus</name>
    <dbReference type="NCBI Taxonomy" id="354439"/>
    <lineage>
        <taxon>Eukaryota</taxon>
        <taxon>Metazoa</taxon>
        <taxon>Ecdysozoa</taxon>
        <taxon>Arthropoda</taxon>
        <taxon>Hexapoda</taxon>
        <taxon>Insecta</taxon>
        <taxon>Pterygota</taxon>
        <taxon>Neoptera</taxon>
        <taxon>Endopterygota</taxon>
        <taxon>Coleoptera</taxon>
        <taxon>Polyphaga</taxon>
        <taxon>Cucujiformia</taxon>
        <taxon>Curculionidae</taxon>
        <taxon>Dryophthorinae</taxon>
        <taxon>Rhynchophorus</taxon>
    </lineage>
</organism>
<feature type="non-terminal residue" evidence="4">
    <location>
        <position position="1"/>
    </location>
</feature>
<dbReference type="PROSITE" id="PS00917">
    <property type="entry name" value="ASN_GLN_ASE_2"/>
    <property type="match status" value="1"/>
</dbReference>
<evidence type="ECO:0000313" key="5">
    <source>
        <dbReference type="EMBL" id="KAF7264316.1"/>
    </source>
</evidence>
<evidence type="ECO:0000313" key="6">
    <source>
        <dbReference type="Proteomes" id="UP000625711"/>
    </source>
</evidence>
<dbReference type="PANTHER" id="PTHR11707">
    <property type="entry name" value="L-ASPARAGINASE"/>
    <property type="match status" value="1"/>
</dbReference>
<dbReference type="PANTHER" id="PTHR11707:SF28">
    <property type="entry name" value="60 KDA LYSOPHOSPHOLIPASE"/>
    <property type="match status" value="1"/>
</dbReference>
<dbReference type="PROSITE" id="PS51732">
    <property type="entry name" value="ASN_GLN_ASE_3"/>
    <property type="match status" value="1"/>
</dbReference>
<dbReference type="InterPro" id="IPR006034">
    <property type="entry name" value="Asparaginase/glutaminase-like"/>
</dbReference>
<dbReference type="PIRSF" id="PIRSF001220">
    <property type="entry name" value="L-ASNase_gatD"/>
    <property type="match status" value="1"/>
</dbReference>
<sequence>TFKDSSVFYKIQEYDKLIDSSYVTIKDWKQMASDIKDNYSQYDGFVILHGTDTLAYTASILSFMLDGLSKPVILTGAMVTYIIYNTFL</sequence>
<gene>
    <name evidence="5" type="ORF">GWI33_000321</name>
    <name evidence="4" type="ORF">GWI33_000322</name>
</gene>
<protein>
    <recommendedName>
        <fullName evidence="3">L-asparaginase N-terminal domain-containing protein</fullName>
    </recommendedName>
</protein>
<dbReference type="AlphaFoldDB" id="A0A834M2D1"/>
<reference evidence="4" key="1">
    <citation type="submission" date="2020-08" db="EMBL/GenBank/DDBJ databases">
        <title>Genome sequencing and assembly of the red palm weevil Rhynchophorus ferrugineus.</title>
        <authorList>
            <person name="Dias G.B."/>
            <person name="Bergman C.M."/>
            <person name="Manee M."/>
        </authorList>
    </citation>
    <scope>NUCLEOTIDE SEQUENCE</scope>
    <source>
        <strain evidence="4">AA-2017</strain>
        <tissue evidence="4">Whole larva</tissue>
    </source>
</reference>
<evidence type="ECO:0000259" key="3">
    <source>
        <dbReference type="Pfam" id="PF00710"/>
    </source>
</evidence>
<feature type="binding site" evidence="1">
    <location>
        <begin position="51"/>
        <end position="52"/>
    </location>
    <ligand>
        <name>substrate</name>
    </ligand>
</feature>
<dbReference type="EMBL" id="JAACXV010017611">
    <property type="protein sequence ID" value="KAF7264316.1"/>
    <property type="molecule type" value="Genomic_DNA"/>
</dbReference>
<dbReference type="Proteomes" id="UP000625711">
    <property type="component" value="Unassembled WGS sequence"/>
</dbReference>
<accession>A0A834M2D1</accession>
<dbReference type="EMBL" id="JAACXV010017612">
    <property type="protein sequence ID" value="KAF7264315.1"/>
    <property type="molecule type" value="Genomic_DNA"/>
</dbReference>